<dbReference type="PANTHER" id="PTHR31003:SF19">
    <property type="entry name" value="MYB FAMILY TRANSCRIPTION FACTOR EFM"/>
    <property type="match status" value="1"/>
</dbReference>
<dbReference type="OrthoDB" id="979886at2759"/>
<dbReference type="InterPro" id="IPR058673">
    <property type="entry name" value="HHO5-like_N"/>
</dbReference>
<proteinExistence type="predicted"/>
<dbReference type="InterPro" id="IPR044787">
    <property type="entry name" value="HHO5-like"/>
</dbReference>
<dbReference type="Proteomes" id="UP000828251">
    <property type="component" value="Unassembled WGS sequence"/>
</dbReference>
<evidence type="ECO:0000313" key="6">
    <source>
        <dbReference type="Proteomes" id="UP000828251"/>
    </source>
</evidence>
<evidence type="ECO:0000256" key="1">
    <source>
        <dbReference type="ARBA" id="ARBA00004123"/>
    </source>
</evidence>
<sequence length="114" mass="13366">MASSPYELTLDCKPLTSYSMILKSFGDQQMNDQTQKLEHVLSRLEEERLRIDAFKRELPLCMQLLTNVMEASRQQLHAYRANQGSKEIFEDFIPLNNSHSENTKRLVTYLRKLT</sequence>
<keyword evidence="2" id="KW-0238">DNA-binding</keyword>
<keyword evidence="6" id="KW-1185">Reference proteome</keyword>
<dbReference type="EMBL" id="JAIQCV010000010">
    <property type="protein sequence ID" value="KAH1057270.1"/>
    <property type="molecule type" value="Genomic_DNA"/>
</dbReference>
<dbReference type="GO" id="GO:0005634">
    <property type="term" value="C:nucleus"/>
    <property type="evidence" value="ECO:0007669"/>
    <property type="project" value="UniProtKB-SubCell"/>
</dbReference>
<comment type="caution">
    <text evidence="5">The sequence shown here is derived from an EMBL/GenBank/DDBJ whole genome shotgun (WGS) entry which is preliminary data.</text>
</comment>
<accession>A0A9D3UTS4</accession>
<feature type="domain" description="HHO5-like N-terminal" evidence="4">
    <location>
        <begin position="16"/>
        <end position="76"/>
    </location>
</feature>
<evidence type="ECO:0000259" key="4">
    <source>
        <dbReference type="Pfam" id="PF26575"/>
    </source>
</evidence>
<feature type="coiled-coil region" evidence="3">
    <location>
        <begin position="27"/>
        <end position="57"/>
    </location>
</feature>
<dbReference type="Pfam" id="PF26575">
    <property type="entry name" value="HHO5_N"/>
    <property type="match status" value="1"/>
</dbReference>
<evidence type="ECO:0000256" key="3">
    <source>
        <dbReference type="SAM" id="Coils"/>
    </source>
</evidence>
<dbReference type="AlphaFoldDB" id="A0A9D3UTS4"/>
<name>A0A9D3UTS4_9ROSI</name>
<dbReference type="GO" id="GO:0003677">
    <property type="term" value="F:DNA binding"/>
    <property type="evidence" value="ECO:0007669"/>
    <property type="project" value="UniProtKB-KW"/>
</dbReference>
<comment type="subcellular location">
    <subcellularLocation>
        <location evidence="1">Nucleus</location>
    </subcellularLocation>
</comment>
<evidence type="ECO:0000256" key="2">
    <source>
        <dbReference type="ARBA" id="ARBA00023125"/>
    </source>
</evidence>
<gene>
    <name evidence="5" type="ORF">J1N35_035335</name>
</gene>
<reference evidence="5 6" key="1">
    <citation type="journal article" date="2021" name="Plant Biotechnol. J.">
        <title>Multi-omics assisted identification of the key and species-specific regulatory components of drought-tolerant mechanisms in Gossypium stocksii.</title>
        <authorList>
            <person name="Yu D."/>
            <person name="Ke L."/>
            <person name="Zhang D."/>
            <person name="Wu Y."/>
            <person name="Sun Y."/>
            <person name="Mei J."/>
            <person name="Sun J."/>
            <person name="Sun Y."/>
        </authorList>
    </citation>
    <scope>NUCLEOTIDE SEQUENCE [LARGE SCALE GENOMIC DNA]</scope>
    <source>
        <strain evidence="6">cv. E1</strain>
        <tissue evidence="5">Leaf</tissue>
    </source>
</reference>
<organism evidence="5 6">
    <name type="scientific">Gossypium stocksii</name>
    <dbReference type="NCBI Taxonomy" id="47602"/>
    <lineage>
        <taxon>Eukaryota</taxon>
        <taxon>Viridiplantae</taxon>
        <taxon>Streptophyta</taxon>
        <taxon>Embryophyta</taxon>
        <taxon>Tracheophyta</taxon>
        <taxon>Spermatophyta</taxon>
        <taxon>Magnoliopsida</taxon>
        <taxon>eudicotyledons</taxon>
        <taxon>Gunneridae</taxon>
        <taxon>Pentapetalae</taxon>
        <taxon>rosids</taxon>
        <taxon>malvids</taxon>
        <taxon>Malvales</taxon>
        <taxon>Malvaceae</taxon>
        <taxon>Malvoideae</taxon>
        <taxon>Gossypium</taxon>
    </lineage>
</organism>
<dbReference type="GO" id="GO:0003700">
    <property type="term" value="F:DNA-binding transcription factor activity"/>
    <property type="evidence" value="ECO:0007669"/>
    <property type="project" value="InterPro"/>
</dbReference>
<protein>
    <recommendedName>
        <fullName evidence="4">HHO5-like N-terminal domain-containing protein</fullName>
    </recommendedName>
</protein>
<dbReference type="PANTHER" id="PTHR31003">
    <property type="entry name" value="MYB FAMILY TRANSCRIPTION FACTOR"/>
    <property type="match status" value="1"/>
</dbReference>
<evidence type="ECO:0000313" key="5">
    <source>
        <dbReference type="EMBL" id="KAH1057270.1"/>
    </source>
</evidence>
<keyword evidence="3" id="KW-0175">Coiled coil</keyword>